<gene>
    <name evidence="1" type="ORF">NTJ_10173</name>
</gene>
<sequence>MRSGKSEEAAITRRINRNERLCGASITENGPTDLHWIGPKANHLFLVAAPRRPSSPSADPLNWKDRLANSFPLGAPSARREMRPIRFSLTVSF</sequence>
<organism evidence="1 2">
    <name type="scientific">Nesidiocoris tenuis</name>
    <dbReference type="NCBI Taxonomy" id="355587"/>
    <lineage>
        <taxon>Eukaryota</taxon>
        <taxon>Metazoa</taxon>
        <taxon>Ecdysozoa</taxon>
        <taxon>Arthropoda</taxon>
        <taxon>Hexapoda</taxon>
        <taxon>Insecta</taxon>
        <taxon>Pterygota</taxon>
        <taxon>Neoptera</taxon>
        <taxon>Paraneoptera</taxon>
        <taxon>Hemiptera</taxon>
        <taxon>Heteroptera</taxon>
        <taxon>Panheteroptera</taxon>
        <taxon>Cimicomorpha</taxon>
        <taxon>Miridae</taxon>
        <taxon>Dicyphina</taxon>
        <taxon>Nesidiocoris</taxon>
    </lineage>
</organism>
<proteinExistence type="predicted"/>
<dbReference type="Proteomes" id="UP001307889">
    <property type="component" value="Chromosome 8"/>
</dbReference>
<keyword evidence="2" id="KW-1185">Reference proteome</keyword>
<evidence type="ECO:0000313" key="1">
    <source>
        <dbReference type="EMBL" id="BES97359.1"/>
    </source>
</evidence>
<name>A0ABN7AYW8_9HEMI</name>
<dbReference type="EMBL" id="AP028916">
    <property type="protein sequence ID" value="BES97359.1"/>
    <property type="molecule type" value="Genomic_DNA"/>
</dbReference>
<protein>
    <submittedName>
        <fullName evidence="1">Uncharacterized protein</fullName>
    </submittedName>
</protein>
<accession>A0ABN7AYW8</accession>
<evidence type="ECO:0000313" key="2">
    <source>
        <dbReference type="Proteomes" id="UP001307889"/>
    </source>
</evidence>
<reference evidence="1 2" key="1">
    <citation type="submission" date="2023-09" db="EMBL/GenBank/DDBJ databases">
        <title>Nesidiocoris tenuis whole genome shotgun sequence.</title>
        <authorList>
            <person name="Shibata T."/>
            <person name="Shimoda M."/>
            <person name="Kobayashi T."/>
            <person name="Uehara T."/>
        </authorList>
    </citation>
    <scope>NUCLEOTIDE SEQUENCE [LARGE SCALE GENOMIC DNA]</scope>
    <source>
        <strain evidence="1 2">Japan</strain>
    </source>
</reference>